<evidence type="ECO:0000313" key="1">
    <source>
        <dbReference type="EMBL" id="EIM64485.1"/>
    </source>
</evidence>
<dbReference type="OrthoDB" id="7451512at2"/>
<dbReference type="Pfam" id="PF20126">
    <property type="entry name" value="TumE"/>
    <property type="match status" value="1"/>
</dbReference>
<accession>I5B4S2</accession>
<dbReference type="RefSeq" id="WP_004074036.1">
    <property type="nucleotide sequence ID" value="NZ_CM001488.1"/>
</dbReference>
<dbReference type="EMBL" id="CM001488">
    <property type="protein sequence ID" value="EIM64485.1"/>
    <property type="molecule type" value="Genomic_DNA"/>
</dbReference>
<dbReference type="HOGENOM" id="CLU_166635_0_0_7"/>
<keyword evidence="2" id="KW-1185">Reference proteome</keyword>
<protein>
    <submittedName>
        <fullName evidence="1">Uncharacterized protein</fullName>
    </submittedName>
</protein>
<reference evidence="1 2" key="2">
    <citation type="submission" date="2012-02" db="EMBL/GenBank/DDBJ databases">
        <title>Improved High-Quality Draft sequence of Desulfobacter postgatei 2ac9.</title>
        <authorList>
            <consortium name="US DOE Joint Genome Institute"/>
            <person name="Lucas S."/>
            <person name="Han J."/>
            <person name="Lapidus A."/>
            <person name="Cheng J.-F."/>
            <person name="Goodwin L."/>
            <person name="Pitluck S."/>
            <person name="Peters L."/>
            <person name="Ovchinnikova G."/>
            <person name="Held B."/>
            <person name="Detter J.C."/>
            <person name="Han C."/>
            <person name="Tapia R."/>
            <person name="Land M."/>
            <person name="Hauser L."/>
            <person name="Kyrpides N."/>
            <person name="Ivanova N."/>
            <person name="Pagani I."/>
            <person name="Orellana R."/>
            <person name="Lovley D."/>
            <person name="Woyke T."/>
        </authorList>
    </citation>
    <scope>NUCLEOTIDE SEQUENCE [LARGE SCALE GENOMIC DNA]</scope>
    <source>
        <strain evidence="1 2">2ac9</strain>
    </source>
</reference>
<gene>
    <name evidence="1" type="ORF">DespoDRAFT_02641</name>
</gene>
<dbReference type="eggNOG" id="ENOG5032Y3P">
    <property type="taxonomic scope" value="Bacteria"/>
</dbReference>
<dbReference type="InterPro" id="IPR045397">
    <property type="entry name" value="TumE-like"/>
</dbReference>
<organism evidence="1 2">
    <name type="scientific">Desulfobacter postgatei 2ac9</name>
    <dbReference type="NCBI Taxonomy" id="879212"/>
    <lineage>
        <taxon>Bacteria</taxon>
        <taxon>Pseudomonadati</taxon>
        <taxon>Thermodesulfobacteriota</taxon>
        <taxon>Desulfobacteria</taxon>
        <taxon>Desulfobacterales</taxon>
        <taxon>Desulfobacteraceae</taxon>
        <taxon>Desulfobacter</taxon>
    </lineage>
</organism>
<evidence type="ECO:0000313" key="2">
    <source>
        <dbReference type="Proteomes" id="UP000005778"/>
    </source>
</evidence>
<proteinExistence type="predicted"/>
<name>I5B4S2_9BACT</name>
<reference evidence="1 2" key="1">
    <citation type="submission" date="2011-09" db="EMBL/GenBank/DDBJ databases">
        <authorList>
            <consortium name="US DOE Joint Genome Institute (JGI-PGF)"/>
            <person name="Lucas S."/>
            <person name="Han J."/>
            <person name="Lapidus A."/>
            <person name="Cheng J.-F."/>
            <person name="Goodwin L."/>
            <person name="Pitluck S."/>
            <person name="Peters L."/>
            <person name="Land M.L."/>
            <person name="Hauser L."/>
            <person name="Orellana R."/>
            <person name="Lovley D."/>
            <person name="Woyke T.J."/>
        </authorList>
    </citation>
    <scope>NUCLEOTIDE SEQUENCE [LARGE SCALE GENOMIC DNA]</scope>
    <source>
        <strain evidence="1 2">2ac9</strain>
    </source>
</reference>
<sequence length="93" mass="11028">MKAELILKDRHIISETSFVELIVWRLPTPLSGSRHNFKYRLAFIVESVCVLRYDNETGKGDDKHIGDKEMPYEFTTPKILIRDFWKDVDDWRG</sequence>
<dbReference type="AlphaFoldDB" id="I5B4S2"/>
<dbReference type="Proteomes" id="UP000005778">
    <property type="component" value="Chromosome"/>
</dbReference>